<dbReference type="EMBL" id="WIWV01000005">
    <property type="protein sequence ID" value="KAF7719462.1"/>
    <property type="molecule type" value="Genomic_DNA"/>
</dbReference>
<dbReference type="SUPFAM" id="SSF53474">
    <property type="entry name" value="alpha/beta-Hydrolases"/>
    <property type="match status" value="1"/>
</dbReference>
<comment type="caution">
    <text evidence="1">The sequence shown here is derived from an EMBL/GenBank/DDBJ whole genome shotgun (WGS) entry which is preliminary data.</text>
</comment>
<dbReference type="InterPro" id="IPR029058">
    <property type="entry name" value="AB_hydrolase_fold"/>
</dbReference>
<protein>
    <submittedName>
        <fullName evidence="1">Fusarinine C esterase SidJ</fullName>
    </submittedName>
</protein>
<organism evidence="1 2">
    <name type="scientific">Penicillium ucsense</name>
    <dbReference type="NCBI Taxonomy" id="2839758"/>
    <lineage>
        <taxon>Eukaryota</taxon>
        <taxon>Fungi</taxon>
        <taxon>Dikarya</taxon>
        <taxon>Ascomycota</taxon>
        <taxon>Pezizomycotina</taxon>
        <taxon>Eurotiomycetes</taxon>
        <taxon>Eurotiomycetidae</taxon>
        <taxon>Eurotiales</taxon>
        <taxon>Aspergillaceae</taxon>
        <taxon>Penicillium</taxon>
    </lineage>
</organism>
<dbReference type="Proteomes" id="UP000631181">
    <property type="component" value="Unassembled WGS sequence"/>
</dbReference>
<name>A0A8J8W9U3_9EURO</name>
<dbReference type="PANTHER" id="PTHR31591">
    <property type="entry name" value="UPF0613 PROTEIN PB24D3.06C"/>
    <property type="match status" value="1"/>
</dbReference>
<proteinExistence type="predicted"/>
<dbReference type="Pfam" id="PF08538">
    <property type="entry name" value="DUF1749"/>
    <property type="match status" value="1"/>
</dbReference>
<dbReference type="PANTHER" id="PTHR31591:SF4">
    <property type="entry name" value="PUTATIVE (AFU_ORTHOLOGUE AFUA_7G00330)-RELATED"/>
    <property type="match status" value="1"/>
</dbReference>
<dbReference type="OrthoDB" id="10034502at2759"/>
<dbReference type="Gene3D" id="3.40.50.1820">
    <property type="entry name" value="alpha/beta hydrolase"/>
    <property type="match status" value="1"/>
</dbReference>
<dbReference type="GO" id="GO:0072330">
    <property type="term" value="P:monocarboxylic acid biosynthetic process"/>
    <property type="evidence" value="ECO:0007669"/>
    <property type="project" value="UniProtKB-ARBA"/>
</dbReference>
<sequence>MQLKILTSLAVGQAGILHHITTSLIAFEHTHGSPRKPHTLLFIGGLGDGLGTVEYLKDVVVGLESSDWSFFNLVLSCSNGGWGMGRLGTDTDEIAQAVEYIRKYKEPHYGPGKVVIMGHSTGSQDVMHYLYSPNPRPAHPVLDKCWEPVLRTPVDGAIMQAPVSDREAILWVVKCGTARDSPASMQELYKKAVFDAERNTYEENESVDTIVPLSVTSRIGYPANAPVSSRRFLSLVSPKSPEKPSEDDLFSSDLTDARLSETFGRIGSRGLLGQKMMVLYSGCDQSVPDWVDKEALLDRWEKASNGCGRDIWDHRSTVIPNASHALSDPDQAEPRKILVDRVVSYLDDIQNW</sequence>
<evidence type="ECO:0000313" key="2">
    <source>
        <dbReference type="Proteomes" id="UP000631181"/>
    </source>
</evidence>
<dbReference type="GO" id="GO:0017000">
    <property type="term" value="P:antibiotic biosynthetic process"/>
    <property type="evidence" value="ECO:0007669"/>
    <property type="project" value="UniProtKB-ARBA"/>
</dbReference>
<reference evidence="1" key="1">
    <citation type="journal article" date="2020" name="Front. Microbiol.">
        <title>Gene regulatory networks of Penicillium echinulatum 2HH and Penicillium oxalicum 114-2 inferred by a computational biology approach.</title>
        <authorList>
            <person name="Lenz A.R."/>
            <person name="Galan-Vasquez E."/>
            <person name="Balbinot E."/>
            <person name="De Abreu F.P."/>
            <person name="De Oliveira N.S."/>
            <person name="Da Rosa L.O."/>
            <person name="De Avila E Silva S."/>
            <person name="Camassola M."/>
            <person name="Dillon A.J.P."/>
            <person name="Perez-Rueda E."/>
        </authorList>
    </citation>
    <scope>NUCLEOTIDE SEQUENCE</scope>
    <source>
        <strain evidence="1">S1M29</strain>
    </source>
</reference>
<dbReference type="InterPro" id="IPR013744">
    <property type="entry name" value="SidJ"/>
</dbReference>
<accession>A0A8J8W9U3</accession>
<keyword evidence="2" id="KW-1185">Reference proteome</keyword>
<gene>
    <name evidence="1" type="ORF">PECM_006312</name>
</gene>
<dbReference type="AlphaFoldDB" id="A0A8J8W9U3"/>
<evidence type="ECO:0000313" key="1">
    <source>
        <dbReference type="EMBL" id="KAF7719462.1"/>
    </source>
</evidence>